<dbReference type="Gene3D" id="3.60.10.10">
    <property type="entry name" value="Endonuclease/exonuclease/phosphatase"/>
    <property type="match status" value="1"/>
</dbReference>
<organism evidence="1 2">
    <name type="scientific">Takifugu flavidus</name>
    <name type="common">sansaifugu</name>
    <dbReference type="NCBI Taxonomy" id="433684"/>
    <lineage>
        <taxon>Eukaryota</taxon>
        <taxon>Metazoa</taxon>
        <taxon>Chordata</taxon>
        <taxon>Craniata</taxon>
        <taxon>Vertebrata</taxon>
        <taxon>Euteleostomi</taxon>
        <taxon>Actinopterygii</taxon>
        <taxon>Neopterygii</taxon>
        <taxon>Teleostei</taxon>
        <taxon>Neoteleostei</taxon>
        <taxon>Acanthomorphata</taxon>
        <taxon>Eupercaria</taxon>
        <taxon>Tetraodontiformes</taxon>
        <taxon>Tetradontoidea</taxon>
        <taxon>Tetraodontidae</taxon>
        <taxon>Takifugu</taxon>
    </lineage>
</organism>
<evidence type="ECO:0000313" key="1">
    <source>
        <dbReference type="EMBL" id="TWW67411.1"/>
    </source>
</evidence>
<name>A0A5C6NL90_9TELE</name>
<dbReference type="AlphaFoldDB" id="A0A5C6NL90"/>
<dbReference type="InterPro" id="IPR036691">
    <property type="entry name" value="Endo/exonu/phosph_ase_sf"/>
</dbReference>
<dbReference type="PANTHER" id="PTHR47027:SF30">
    <property type="entry name" value="THAP-TYPE DOMAIN-CONTAINING PROTEIN"/>
    <property type="match status" value="1"/>
</dbReference>
<protein>
    <recommendedName>
        <fullName evidence="3">Reverse transcriptase domain-containing protein</fullName>
    </recommendedName>
</protein>
<dbReference type="Proteomes" id="UP000324091">
    <property type="component" value="Chromosome 2"/>
</dbReference>
<accession>A0A5C6NL90</accession>
<sequence length="401" mass="44159">MVPGQTSYVDTHVGNDSVTWKGVIGRNGLPDQNQSGVQLLDFCASHSLAITYTMFKHKVVHRCSWHYDGLGRRSMIDFRVVSADLRPYVLDSRVKRGAELSTDHSLVGAVGDIESEWAMFHSTIVEVDVTSCGCKATGAGRGGNPRTRLWTPEVRGAVRLKKEAYRSWLVCGSPEAADRCALGAADAGADVAEVVKQLPGVGAPGADEIRPGYLKALDVVGLSWLTRLCNIEWTSGAVAPDWQTGVVVPIFKSGDQRGSWEFAQPVHMCFVDLEKAYDGVPRSILWEVLWGGWSLDESRPVPVRLPFVTGSVDNFYGQNFEAQPGRGGCRVRGREQINTSKSESMVLTRKKVECLLRVGEEILPQEEEFKYLGILFTSEGRTEREIDRRIGAPSAMMRALN</sequence>
<evidence type="ECO:0008006" key="3">
    <source>
        <dbReference type="Google" id="ProtNLM"/>
    </source>
</evidence>
<reference evidence="1 2" key="1">
    <citation type="submission" date="2019-04" db="EMBL/GenBank/DDBJ databases">
        <title>Chromosome genome assembly for Takifugu flavidus.</title>
        <authorList>
            <person name="Xiao S."/>
        </authorList>
    </citation>
    <scope>NUCLEOTIDE SEQUENCE [LARGE SCALE GENOMIC DNA]</scope>
    <source>
        <strain evidence="1">HTHZ2018</strain>
        <tissue evidence="1">Muscle</tissue>
    </source>
</reference>
<proteinExistence type="predicted"/>
<comment type="caution">
    <text evidence="1">The sequence shown here is derived from an EMBL/GenBank/DDBJ whole genome shotgun (WGS) entry which is preliminary data.</text>
</comment>
<keyword evidence="2" id="KW-1185">Reference proteome</keyword>
<evidence type="ECO:0000313" key="2">
    <source>
        <dbReference type="Proteomes" id="UP000324091"/>
    </source>
</evidence>
<dbReference type="PANTHER" id="PTHR47027">
    <property type="entry name" value="REVERSE TRANSCRIPTASE DOMAIN-CONTAINING PROTEIN"/>
    <property type="match status" value="1"/>
</dbReference>
<gene>
    <name evidence="1" type="ORF">D4764_02G0004520</name>
</gene>
<dbReference type="EMBL" id="RHFK02000012">
    <property type="protein sequence ID" value="TWW67411.1"/>
    <property type="molecule type" value="Genomic_DNA"/>
</dbReference>